<evidence type="ECO:0000256" key="2">
    <source>
        <dbReference type="SAM" id="SignalP"/>
    </source>
</evidence>
<accession>A0A9E8CQD4</accession>
<evidence type="ECO:0000313" key="3">
    <source>
        <dbReference type="EMBL" id="UZF84866.1"/>
    </source>
</evidence>
<proteinExistence type="predicted"/>
<sequence length="120" mass="12439">MRKAMIAIGTALLVSGSALAQAPTTPTPPAQSEPSDNEKAGTIKSVSVVDMDALPAAAQEQVTQRSKAQPAGQIQRIQATIENEPKLKSALATKGFTSRDVVLASLDNDGELTIVAKRAS</sequence>
<organism evidence="3">
    <name type="scientific">Bosea sp. NBC_00436</name>
    <dbReference type="NCBI Taxonomy" id="2969620"/>
    <lineage>
        <taxon>Bacteria</taxon>
        <taxon>Pseudomonadati</taxon>
        <taxon>Pseudomonadota</taxon>
        <taxon>Alphaproteobacteria</taxon>
        <taxon>Hyphomicrobiales</taxon>
        <taxon>Boseaceae</taxon>
        <taxon>Bosea</taxon>
    </lineage>
</organism>
<reference evidence="3" key="1">
    <citation type="submission" date="2022-08" db="EMBL/GenBank/DDBJ databases">
        <title>Complete Genome Sequences of 2 Bosea sp. soil isolates.</title>
        <authorList>
            <person name="Alvarez Arevalo M."/>
            <person name="Sterndorff E.B."/>
            <person name="Faurdal D."/>
            <person name="Joergensen T.S."/>
            <person name="Weber T."/>
        </authorList>
    </citation>
    <scope>NUCLEOTIDE SEQUENCE</scope>
    <source>
        <strain evidence="3">NBC_00436</strain>
    </source>
</reference>
<dbReference type="AlphaFoldDB" id="A0A9E8CQD4"/>
<keyword evidence="2" id="KW-0732">Signal</keyword>
<name>A0A9E8CQD4_9HYPH</name>
<feature type="chain" id="PRO_5038572356" evidence="2">
    <location>
        <begin position="21"/>
        <end position="120"/>
    </location>
</feature>
<evidence type="ECO:0000256" key="1">
    <source>
        <dbReference type="SAM" id="MobiDB-lite"/>
    </source>
</evidence>
<feature type="signal peptide" evidence="2">
    <location>
        <begin position="1"/>
        <end position="20"/>
    </location>
</feature>
<dbReference type="EMBL" id="CP102774">
    <property type="protein sequence ID" value="UZF84866.1"/>
    <property type="molecule type" value="Genomic_DNA"/>
</dbReference>
<gene>
    <name evidence="3" type="ORF">NWE54_13565</name>
</gene>
<feature type="region of interest" description="Disordered" evidence="1">
    <location>
        <begin position="17"/>
        <end position="41"/>
    </location>
</feature>
<protein>
    <submittedName>
        <fullName evidence="3">Uncharacterized protein</fullName>
    </submittedName>
</protein>